<feature type="transmembrane region" description="Helical" evidence="13">
    <location>
        <begin position="189"/>
        <end position="213"/>
    </location>
</feature>
<dbReference type="InterPro" id="IPR002585">
    <property type="entry name" value="Cyt-d_ubiquinol_oxidase_su_1"/>
</dbReference>
<keyword evidence="12 13" id="KW-0472">Membrane</keyword>
<evidence type="ECO:0000256" key="11">
    <source>
        <dbReference type="ARBA" id="ARBA00023004"/>
    </source>
</evidence>
<feature type="transmembrane region" description="Helical" evidence="13">
    <location>
        <begin position="133"/>
        <end position="154"/>
    </location>
</feature>
<dbReference type="GO" id="GO:0005886">
    <property type="term" value="C:plasma membrane"/>
    <property type="evidence" value="ECO:0007669"/>
    <property type="project" value="UniProtKB-SubCell"/>
</dbReference>
<reference evidence="15 16" key="2">
    <citation type="submission" date="2018-11" db="EMBL/GenBank/DDBJ databases">
        <title>Genomic Encyclopedia of Type Strains, Phase IV (KMG-IV): sequencing the most valuable type-strain genomes for metagenomic binning, comparative biology and taxonomic classification.</title>
        <authorList>
            <person name="Goeker M."/>
        </authorList>
    </citation>
    <scope>NUCLEOTIDE SEQUENCE [LARGE SCALE GENOMIC DNA]</scope>
    <source>
        <strain evidence="15 16">DSM 27783</strain>
    </source>
</reference>
<feature type="transmembrane region" description="Helical" evidence="13">
    <location>
        <begin position="95"/>
        <end position="121"/>
    </location>
</feature>
<keyword evidence="6 13" id="KW-0349">Heme</keyword>
<reference evidence="14" key="3">
    <citation type="submission" date="2019-06" db="EMBL/GenBank/DDBJ databases">
        <title>A comparative analysis of the Nautiliaceae.</title>
        <authorList>
            <person name="Grosche A."/>
            <person name="Smedile F."/>
            <person name="Vetriani C."/>
        </authorList>
    </citation>
    <scope>NUCLEOTIDE SEQUENCE</scope>
    <source>
        <strain evidence="14">TB6</strain>
    </source>
</reference>
<dbReference type="Pfam" id="PF01654">
    <property type="entry name" value="Cyt_bd_oxida_I"/>
    <property type="match status" value="1"/>
</dbReference>
<evidence type="ECO:0000313" key="16">
    <source>
        <dbReference type="Proteomes" id="UP000272781"/>
    </source>
</evidence>
<feature type="transmembrane region" description="Helical" evidence="13">
    <location>
        <begin position="412"/>
        <end position="435"/>
    </location>
</feature>
<comment type="similarity">
    <text evidence="2 13">Belongs to the cytochrome ubiquinol oxidase subunit 1 family.</text>
</comment>
<keyword evidence="10 13" id="KW-1133">Transmembrane helix</keyword>
<keyword evidence="5" id="KW-0997">Cell inner membrane</keyword>
<feature type="transmembrane region" description="Helical" evidence="13">
    <location>
        <begin position="447"/>
        <end position="468"/>
    </location>
</feature>
<feature type="transmembrane region" description="Helical" evidence="13">
    <location>
        <begin position="225"/>
        <end position="243"/>
    </location>
</feature>
<feature type="transmembrane region" description="Helical" evidence="13">
    <location>
        <begin position="501"/>
        <end position="523"/>
    </location>
</feature>
<dbReference type="Proteomes" id="UP000272781">
    <property type="component" value="Unassembled WGS sequence"/>
</dbReference>
<feature type="transmembrane region" description="Helical" evidence="13">
    <location>
        <begin position="20"/>
        <end position="44"/>
    </location>
</feature>
<dbReference type="Proteomes" id="UP000298805">
    <property type="component" value="Chromosome"/>
</dbReference>
<evidence type="ECO:0000256" key="2">
    <source>
        <dbReference type="ARBA" id="ARBA00009819"/>
    </source>
</evidence>
<accession>A0AAJ4RBH0</accession>
<evidence type="ECO:0000256" key="6">
    <source>
        <dbReference type="ARBA" id="ARBA00022617"/>
    </source>
</evidence>
<dbReference type="GO" id="GO:0070069">
    <property type="term" value="C:cytochrome complex"/>
    <property type="evidence" value="ECO:0007669"/>
    <property type="project" value="UniProtKB-UniRule"/>
</dbReference>
<dbReference type="PANTHER" id="PTHR30365:SF0">
    <property type="entry name" value="CYTOCHROME BD-I UBIQUINOL OXIDASE SUBUNIT 1"/>
    <property type="match status" value="1"/>
</dbReference>
<keyword evidence="3 13" id="KW-0813">Transport</keyword>
<keyword evidence="9 13" id="KW-0249">Electron transport</keyword>
<dbReference type="PIRSF" id="PIRSF006446">
    <property type="entry name" value="Cyt_quinol_oxidase_1"/>
    <property type="match status" value="1"/>
</dbReference>
<evidence type="ECO:0000256" key="9">
    <source>
        <dbReference type="ARBA" id="ARBA00022982"/>
    </source>
</evidence>
<dbReference type="EMBL" id="CP027432">
    <property type="protein sequence ID" value="QCI27484.1"/>
    <property type="molecule type" value="Genomic_DNA"/>
</dbReference>
<dbReference type="GO" id="GO:0009055">
    <property type="term" value="F:electron transfer activity"/>
    <property type="evidence" value="ECO:0007669"/>
    <property type="project" value="UniProtKB-UniRule"/>
</dbReference>
<evidence type="ECO:0000256" key="8">
    <source>
        <dbReference type="ARBA" id="ARBA00022723"/>
    </source>
</evidence>
<dbReference type="AlphaFoldDB" id="A0AAJ4RBH0"/>
<dbReference type="PANTHER" id="PTHR30365">
    <property type="entry name" value="CYTOCHROME D UBIQUINOL OXIDASE"/>
    <property type="match status" value="1"/>
</dbReference>
<organism evidence="15 16">
    <name type="scientific">Caminibacter pacificus</name>
    <dbReference type="NCBI Taxonomy" id="1424653"/>
    <lineage>
        <taxon>Bacteria</taxon>
        <taxon>Pseudomonadati</taxon>
        <taxon>Campylobacterota</taxon>
        <taxon>Epsilonproteobacteria</taxon>
        <taxon>Nautiliales</taxon>
        <taxon>Nautiliaceae</taxon>
        <taxon>Caminibacter</taxon>
    </lineage>
</organism>
<dbReference type="GO" id="GO:0016682">
    <property type="term" value="F:oxidoreductase activity, acting on diphenols and related substances as donors, oxygen as acceptor"/>
    <property type="evidence" value="ECO:0007669"/>
    <property type="project" value="TreeGrafter"/>
</dbReference>
<evidence type="ECO:0000256" key="1">
    <source>
        <dbReference type="ARBA" id="ARBA00004429"/>
    </source>
</evidence>
<keyword evidence="4 13" id="KW-1003">Cell membrane</keyword>
<dbReference type="GO" id="GO:0019646">
    <property type="term" value="P:aerobic electron transport chain"/>
    <property type="evidence" value="ECO:0007669"/>
    <property type="project" value="InterPro"/>
</dbReference>
<reference evidence="17" key="1">
    <citation type="submission" date="2018-03" db="EMBL/GenBank/DDBJ databases">
        <title>A comparative analysis of the Nautiliaceae.</title>
        <authorList>
            <person name="Grosche A."/>
            <person name="Smedile F."/>
            <person name="Vetriani C."/>
        </authorList>
    </citation>
    <scope>NUCLEOTIDE SEQUENCE [LARGE SCALE GENOMIC DNA]</scope>
    <source>
        <strain evidence="17">TB6</strain>
    </source>
</reference>
<sequence length="531" mass="58727">MHVDLTMLEWARAQFAMTALFHFFFVPFTLGMSFIVAFFETIYVKTGKQEWKEITQFWQLIFGINFALGLSTGIIHEFEFGTNWSTYSWVVGDLFGAPLAVEGIVAFFMEATFAAISFFGWKRVSKGVHLASTWLLAIGSNLSALWILIANGFMQHPSNEFGFFNIDTSRLEMTNFWALITQPVAQVKFLHVVSAGYTLASIFVLGISSLYLLKGKHVEFAKKSATVAAAFGLISSIFVAVIGDEHAYEVANTQPTKIASAEGLYVGERGAPIVAFGIPKNLKATEVTSNDEGFVFKIELPKMLSLLGKRDPNAFVPGLRDLVNGNSEYGIWPLSKLAAVGKEAKNDLLKYHEAKKAGDTAAMEAAKADFYKVIWEDPKTGIKLTKADLIGYGYFANPNIDPNLIYPPVPPVFYAFHIMVALGFWFILLFILAYVSIMKGTFVENRLVQKLAVISVPLPWIATSFGWMTAEIGRQPWTVFGVLPTAESVTPIALQNVQATFFMFLTAFVILGIAELKILFTVVKNGPKGAH</sequence>
<evidence type="ECO:0000256" key="13">
    <source>
        <dbReference type="PIRNR" id="PIRNR006446"/>
    </source>
</evidence>
<keyword evidence="17" id="KW-1185">Reference proteome</keyword>
<keyword evidence="8 13" id="KW-0479">Metal-binding</keyword>
<evidence type="ECO:0000313" key="15">
    <source>
        <dbReference type="EMBL" id="ROR38923.1"/>
    </source>
</evidence>
<keyword evidence="11 13" id="KW-0408">Iron</keyword>
<evidence type="ECO:0000256" key="10">
    <source>
        <dbReference type="ARBA" id="ARBA00022989"/>
    </source>
</evidence>
<gene>
    <name evidence="14" type="ORF">C6V80_00445</name>
    <name evidence="15" type="ORF">EDC58_1842</name>
</gene>
<dbReference type="GO" id="GO:0020037">
    <property type="term" value="F:heme binding"/>
    <property type="evidence" value="ECO:0007669"/>
    <property type="project" value="TreeGrafter"/>
</dbReference>
<dbReference type="GO" id="GO:0046872">
    <property type="term" value="F:metal ion binding"/>
    <property type="evidence" value="ECO:0007669"/>
    <property type="project" value="UniProtKB-UniRule"/>
</dbReference>
<feature type="transmembrane region" description="Helical" evidence="13">
    <location>
        <begin position="56"/>
        <end position="75"/>
    </location>
</feature>
<evidence type="ECO:0000256" key="7">
    <source>
        <dbReference type="ARBA" id="ARBA00022692"/>
    </source>
</evidence>
<evidence type="ECO:0000256" key="4">
    <source>
        <dbReference type="ARBA" id="ARBA00022475"/>
    </source>
</evidence>
<evidence type="ECO:0000313" key="14">
    <source>
        <dbReference type="EMBL" id="QCI27484.1"/>
    </source>
</evidence>
<dbReference type="EMBL" id="RJVK01000005">
    <property type="protein sequence ID" value="ROR38923.1"/>
    <property type="molecule type" value="Genomic_DNA"/>
</dbReference>
<comment type="subcellular location">
    <subcellularLocation>
        <location evidence="1">Cell inner membrane</location>
        <topology evidence="1">Multi-pass membrane protein</topology>
    </subcellularLocation>
</comment>
<name>A0AAJ4RBH0_9BACT</name>
<dbReference type="RefSeq" id="WP_123353213.1">
    <property type="nucleotide sequence ID" value="NZ_CP027432.2"/>
</dbReference>
<evidence type="ECO:0000256" key="3">
    <source>
        <dbReference type="ARBA" id="ARBA00022448"/>
    </source>
</evidence>
<evidence type="ECO:0000256" key="5">
    <source>
        <dbReference type="ARBA" id="ARBA00022519"/>
    </source>
</evidence>
<evidence type="ECO:0000256" key="12">
    <source>
        <dbReference type="ARBA" id="ARBA00023136"/>
    </source>
</evidence>
<keyword evidence="7 13" id="KW-0812">Transmembrane</keyword>
<evidence type="ECO:0000313" key="17">
    <source>
        <dbReference type="Proteomes" id="UP000298805"/>
    </source>
</evidence>
<protein>
    <submittedName>
        <fullName evidence="15">Cytochrome bd-I ubiquinol oxidase subunit 1 apoprotein</fullName>
    </submittedName>
    <submittedName>
        <fullName evidence="14">Cytochrome ubiquinol oxidase subunit I</fullName>
    </submittedName>
</protein>
<proteinExistence type="inferred from homology"/>